<feature type="chain" id="PRO_5002215948" description="Beta-lactamase-related domain-containing protein" evidence="1">
    <location>
        <begin position="22"/>
        <end position="384"/>
    </location>
</feature>
<dbReference type="PANTHER" id="PTHR46825:SF7">
    <property type="entry name" value="D-ALANYL-D-ALANINE CARBOXYPEPTIDASE"/>
    <property type="match status" value="1"/>
</dbReference>
<keyword evidence="1" id="KW-0732">Signal</keyword>
<dbReference type="InterPro" id="IPR050491">
    <property type="entry name" value="AmpC-like"/>
</dbReference>
<reference evidence="3 4" key="1">
    <citation type="submission" date="2014-12" db="EMBL/GenBank/DDBJ databases">
        <title>16Stimator: statistical estimation of ribosomal gene copy numbers from draft genome assemblies.</title>
        <authorList>
            <person name="Perisin M.A."/>
            <person name="Vetter M."/>
            <person name="Gilbert J.A."/>
            <person name="Bergelson J."/>
        </authorList>
    </citation>
    <scope>NUCLEOTIDE SEQUENCE [LARGE SCALE GENOMIC DNA]</scope>
    <source>
        <strain evidence="3 4">MEDvA23</strain>
    </source>
</reference>
<evidence type="ECO:0000313" key="3">
    <source>
        <dbReference type="EMBL" id="KIQ32173.1"/>
    </source>
</evidence>
<organism evidence="3 4">
    <name type="scientific">Variovorax paradoxus</name>
    <dbReference type="NCBI Taxonomy" id="34073"/>
    <lineage>
        <taxon>Bacteria</taxon>
        <taxon>Pseudomonadati</taxon>
        <taxon>Pseudomonadota</taxon>
        <taxon>Betaproteobacteria</taxon>
        <taxon>Burkholderiales</taxon>
        <taxon>Comamonadaceae</taxon>
        <taxon>Variovorax</taxon>
    </lineage>
</organism>
<sequence>MRTRIGVVCSACVLSLLAACAGGGDGQNCALGQVSLEAGCTDSAKAAERVRRVVRDTMTELDLRSAIVSVSVDDTPLLTEAWGESAPGQAATVDMHWRSGSIAIAYLTTALLQLQDRGVLSIDDKLSKWLPDFPHAADITLAMLANSTSGYADYVDLDVLPLYKDVHRQWTQDELIAAALAQPMKCKPGTCFSYAHTNFVILGRVMTMASGRPVADLIRTGILEPLGMRETRSDSTPFIPAPVLHAFSSDRGRYEDSTDWSPSWTIAEGSIMTSTVPDVMRSAAAIATGRLVSPRSFAQFLEPRTASFPRMSTERYYGLGILVSNGWVMQNPSFFGYSGLMAYLPAKKISIAVTTTLGPASPEGNTSDQLFRRIAQDLAPSQTP</sequence>
<dbReference type="PANTHER" id="PTHR46825">
    <property type="entry name" value="D-ALANYL-D-ALANINE-CARBOXYPEPTIDASE/ENDOPEPTIDASE AMPH"/>
    <property type="match status" value="1"/>
</dbReference>
<evidence type="ECO:0000256" key="1">
    <source>
        <dbReference type="SAM" id="SignalP"/>
    </source>
</evidence>
<dbReference type="AlphaFoldDB" id="A0A0D0LSG2"/>
<comment type="caution">
    <text evidence="3">The sequence shown here is derived from an EMBL/GenBank/DDBJ whole genome shotgun (WGS) entry which is preliminary data.</text>
</comment>
<evidence type="ECO:0000313" key="4">
    <source>
        <dbReference type="Proteomes" id="UP000032067"/>
    </source>
</evidence>
<dbReference type="Pfam" id="PF00144">
    <property type="entry name" value="Beta-lactamase"/>
    <property type="match status" value="1"/>
</dbReference>
<proteinExistence type="predicted"/>
<evidence type="ECO:0000259" key="2">
    <source>
        <dbReference type="Pfam" id="PF00144"/>
    </source>
</evidence>
<dbReference type="EMBL" id="JXQQ01000028">
    <property type="protein sequence ID" value="KIQ32173.1"/>
    <property type="molecule type" value="Genomic_DNA"/>
</dbReference>
<dbReference type="PROSITE" id="PS51257">
    <property type="entry name" value="PROKAR_LIPOPROTEIN"/>
    <property type="match status" value="1"/>
</dbReference>
<gene>
    <name evidence="3" type="ORF">RT97_12820</name>
</gene>
<name>A0A0D0LSG2_VARPD</name>
<dbReference type="InterPro" id="IPR001466">
    <property type="entry name" value="Beta-lactam-related"/>
</dbReference>
<dbReference type="SUPFAM" id="SSF56601">
    <property type="entry name" value="beta-lactamase/transpeptidase-like"/>
    <property type="match status" value="1"/>
</dbReference>
<accession>A0A0D0LSG2</accession>
<dbReference type="Proteomes" id="UP000032067">
    <property type="component" value="Unassembled WGS sequence"/>
</dbReference>
<protein>
    <recommendedName>
        <fullName evidence="2">Beta-lactamase-related domain-containing protein</fullName>
    </recommendedName>
</protein>
<feature type="domain" description="Beta-lactamase-related" evidence="2">
    <location>
        <begin position="50"/>
        <end position="362"/>
    </location>
</feature>
<dbReference type="InterPro" id="IPR012338">
    <property type="entry name" value="Beta-lactam/transpept-like"/>
</dbReference>
<dbReference type="Gene3D" id="3.40.710.10">
    <property type="entry name" value="DD-peptidase/beta-lactamase superfamily"/>
    <property type="match status" value="1"/>
</dbReference>
<feature type="signal peptide" evidence="1">
    <location>
        <begin position="1"/>
        <end position="21"/>
    </location>
</feature>